<feature type="compositionally biased region" description="Basic and acidic residues" evidence="1">
    <location>
        <begin position="36"/>
        <end position="46"/>
    </location>
</feature>
<dbReference type="AlphaFoldDB" id="A0A7U2FCR1"/>
<reference evidence="3" key="1">
    <citation type="journal article" date="2021" name="BMC Genomics">
        <title>Chromosome-level genome assembly and manually-curated proteome of model necrotroph Parastagonospora nodorum Sn15 reveals a genome-wide trove of candidate effector homologs, and redundancy of virulence-related functions within an accessory chromosome.</title>
        <authorList>
            <person name="Bertazzoni S."/>
            <person name="Jones D.A.B."/>
            <person name="Phan H.T."/>
            <person name="Tan K.-C."/>
            <person name="Hane J.K."/>
        </authorList>
    </citation>
    <scope>NUCLEOTIDE SEQUENCE [LARGE SCALE GENOMIC DNA]</scope>
    <source>
        <strain evidence="3">SN15 / ATCC MYA-4574 / FGSC 10173)</strain>
    </source>
</reference>
<proteinExistence type="predicted"/>
<dbReference type="Proteomes" id="UP000663193">
    <property type="component" value="Chromosome 13"/>
</dbReference>
<gene>
    <name evidence="2" type="ORF">JI435_417340</name>
</gene>
<organism evidence="2 3">
    <name type="scientific">Phaeosphaeria nodorum (strain SN15 / ATCC MYA-4574 / FGSC 10173)</name>
    <name type="common">Glume blotch fungus</name>
    <name type="synonym">Parastagonospora nodorum</name>
    <dbReference type="NCBI Taxonomy" id="321614"/>
    <lineage>
        <taxon>Eukaryota</taxon>
        <taxon>Fungi</taxon>
        <taxon>Dikarya</taxon>
        <taxon>Ascomycota</taxon>
        <taxon>Pezizomycotina</taxon>
        <taxon>Dothideomycetes</taxon>
        <taxon>Pleosporomycetidae</taxon>
        <taxon>Pleosporales</taxon>
        <taxon>Pleosporineae</taxon>
        <taxon>Phaeosphaeriaceae</taxon>
        <taxon>Parastagonospora</taxon>
    </lineage>
</organism>
<accession>A0A7U2FCR1</accession>
<feature type="compositionally biased region" description="Basic residues" evidence="1">
    <location>
        <begin position="47"/>
        <end position="59"/>
    </location>
</feature>
<protein>
    <submittedName>
        <fullName evidence="2">Uncharacterized protein</fullName>
    </submittedName>
</protein>
<keyword evidence="3" id="KW-1185">Reference proteome</keyword>
<name>A0A7U2FCR1_PHANO</name>
<dbReference type="VEuPathDB" id="FungiDB:JI435_417340"/>
<evidence type="ECO:0000256" key="1">
    <source>
        <dbReference type="SAM" id="MobiDB-lite"/>
    </source>
</evidence>
<feature type="compositionally biased region" description="Basic and acidic residues" evidence="1">
    <location>
        <begin position="1"/>
        <end position="11"/>
    </location>
</feature>
<dbReference type="EMBL" id="CP069035">
    <property type="protein sequence ID" value="QRD01899.1"/>
    <property type="molecule type" value="Genomic_DNA"/>
</dbReference>
<feature type="region of interest" description="Disordered" evidence="1">
    <location>
        <begin position="1"/>
        <end position="59"/>
    </location>
</feature>
<evidence type="ECO:0000313" key="3">
    <source>
        <dbReference type="Proteomes" id="UP000663193"/>
    </source>
</evidence>
<sequence>MTLTGQDERGQHTLCPSTAHPPPTTLQNRCLRGHNHCHDHSHGLSERRHKARNGYKRQKNREAVALWATAQIRDNLP</sequence>
<evidence type="ECO:0000313" key="2">
    <source>
        <dbReference type="EMBL" id="QRD01899.1"/>
    </source>
</evidence>